<dbReference type="InterPro" id="IPR018060">
    <property type="entry name" value="HTH_AraC"/>
</dbReference>
<proteinExistence type="predicted"/>
<dbReference type="SMART" id="SM00342">
    <property type="entry name" value="HTH_ARAC"/>
    <property type="match status" value="1"/>
</dbReference>
<dbReference type="EMBL" id="FWFX01000017">
    <property type="protein sequence ID" value="SLN71140.1"/>
    <property type="molecule type" value="Genomic_DNA"/>
</dbReference>
<keyword evidence="1" id="KW-0805">Transcription regulation</keyword>
<dbReference type="InterPro" id="IPR029062">
    <property type="entry name" value="Class_I_gatase-like"/>
</dbReference>
<organism evidence="4 5">
    <name type="scientific">Roseovarius albus</name>
    <dbReference type="NCBI Taxonomy" id="1247867"/>
    <lineage>
        <taxon>Bacteria</taxon>
        <taxon>Pseudomonadati</taxon>
        <taxon>Pseudomonadota</taxon>
        <taxon>Alphaproteobacteria</taxon>
        <taxon>Rhodobacterales</taxon>
        <taxon>Roseobacteraceae</taxon>
        <taxon>Roseovarius</taxon>
    </lineage>
</organism>
<evidence type="ECO:0000313" key="5">
    <source>
        <dbReference type="Proteomes" id="UP000193061"/>
    </source>
</evidence>
<dbReference type="SUPFAM" id="SSF46689">
    <property type="entry name" value="Homeodomain-like"/>
    <property type="match status" value="2"/>
</dbReference>
<accession>A0A1X7A5X3</accession>
<dbReference type="Gene3D" id="1.10.10.60">
    <property type="entry name" value="Homeodomain-like"/>
    <property type="match status" value="1"/>
</dbReference>
<name>A0A1X7A5X3_9RHOB</name>
<dbReference type="PROSITE" id="PS01124">
    <property type="entry name" value="HTH_ARAC_FAMILY_2"/>
    <property type="match status" value="1"/>
</dbReference>
<dbReference type="GO" id="GO:0043565">
    <property type="term" value="F:sequence-specific DNA binding"/>
    <property type="evidence" value="ECO:0007669"/>
    <property type="project" value="InterPro"/>
</dbReference>
<dbReference type="RefSeq" id="WP_085807566.1">
    <property type="nucleotide sequence ID" value="NZ_FWFX01000017.1"/>
</dbReference>
<dbReference type="OrthoDB" id="9793400at2"/>
<gene>
    <name evidence="4" type="primary">cdhR_17</name>
    <name evidence="4" type="ORF">ROA7450_03912</name>
</gene>
<evidence type="ECO:0000256" key="1">
    <source>
        <dbReference type="ARBA" id="ARBA00023015"/>
    </source>
</evidence>
<dbReference type="AlphaFoldDB" id="A0A1X7A5X3"/>
<sequence length="317" mass="35010">MSSKSTHTFEFLLFDGFSNMVLASAMEPLRDVKFRSIHGGVDWVTSTMDGGPVLSSSGLQITPDQKFDYGREGRKLVVIAGYQARKALTSETGRILRRSIRHSELILALDTAPWLLAETGVLDGHSATIHWQELDAFEEAFPKVTVSTSRFVRSGSFLTCGGASAALDTMLDLIHQLFGSAAAFDASTMFVYDAAIQNEMNRGAVRFREKGSPKVLAALNVMAENVETPLSTFDLADRVSLSERTLNRLFMRELGITPGKYYKLVRLQRARYLAEETLLSAEQIALRCGFSSASSLSRSFQNIFGLSMRSVRVPEQV</sequence>
<reference evidence="4 5" key="1">
    <citation type="submission" date="2017-03" db="EMBL/GenBank/DDBJ databases">
        <authorList>
            <person name="Afonso C.L."/>
            <person name="Miller P.J."/>
            <person name="Scott M.A."/>
            <person name="Spackman E."/>
            <person name="Goraichik I."/>
            <person name="Dimitrov K.M."/>
            <person name="Suarez D.L."/>
            <person name="Swayne D.E."/>
        </authorList>
    </citation>
    <scope>NUCLEOTIDE SEQUENCE [LARGE SCALE GENOMIC DNA]</scope>
    <source>
        <strain evidence="4 5">CECT 7450</strain>
    </source>
</reference>
<protein>
    <submittedName>
        <fullName evidence="4">HTH-type transcriptional regulator CdhR</fullName>
    </submittedName>
</protein>
<dbReference type="Pfam" id="PF01965">
    <property type="entry name" value="DJ-1_PfpI"/>
    <property type="match status" value="1"/>
</dbReference>
<dbReference type="Proteomes" id="UP000193061">
    <property type="component" value="Unassembled WGS sequence"/>
</dbReference>
<keyword evidence="5" id="KW-1185">Reference proteome</keyword>
<dbReference type="PANTHER" id="PTHR43130:SF3">
    <property type="entry name" value="HTH-TYPE TRANSCRIPTIONAL REGULATOR RV1931C"/>
    <property type="match status" value="1"/>
</dbReference>
<dbReference type="InterPro" id="IPR002818">
    <property type="entry name" value="DJ-1/PfpI"/>
</dbReference>
<dbReference type="PANTHER" id="PTHR43130">
    <property type="entry name" value="ARAC-FAMILY TRANSCRIPTIONAL REGULATOR"/>
    <property type="match status" value="1"/>
</dbReference>
<dbReference type="InterPro" id="IPR009057">
    <property type="entry name" value="Homeodomain-like_sf"/>
</dbReference>
<evidence type="ECO:0000256" key="2">
    <source>
        <dbReference type="ARBA" id="ARBA00023163"/>
    </source>
</evidence>
<dbReference type="Gene3D" id="3.40.50.880">
    <property type="match status" value="1"/>
</dbReference>
<dbReference type="InterPro" id="IPR052158">
    <property type="entry name" value="INH-QAR"/>
</dbReference>
<dbReference type="CDD" id="cd03136">
    <property type="entry name" value="GATase1_AraC_ArgR_like"/>
    <property type="match status" value="1"/>
</dbReference>
<feature type="domain" description="HTH araC/xylS-type" evidence="3">
    <location>
        <begin position="216"/>
        <end position="314"/>
    </location>
</feature>
<dbReference type="Pfam" id="PF12833">
    <property type="entry name" value="HTH_18"/>
    <property type="match status" value="1"/>
</dbReference>
<dbReference type="SUPFAM" id="SSF52317">
    <property type="entry name" value="Class I glutamine amidotransferase-like"/>
    <property type="match status" value="1"/>
</dbReference>
<dbReference type="GO" id="GO:0003700">
    <property type="term" value="F:DNA-binding transcription factor activity"/>
    <property type="evidence" value="ECO:0007669"/>
    <property type="project" value="InterPro"/>
</dbReference>
<evidence type="ECO:0000313" key="4">
    <source>
        <dbReference type="EMBL" id="SLN71140.1"/>
    </source>
</evidence>
<evidence type="ECO:0000259" key="3">
    <source>
        <dbReference type="PROSITE" id="PS01124"/>
    </source>
</evidence>
<keyword evidence="2" id="KW-0804">Transcription</keyword>